<evidence type="ECO:0008006" key="4">
    <source>
        <dbReference type="Google" id="ProtNLM"/>
    </source>
</evidence>
<dbReference type="Proteomes" id="UP000075260">
    <property type="component" value="Unassembled WGS sequence"/>
</dbReference>
<feature type="compositionally biased region" description="Low complexity" evidence="1">
    <location>
        <begin position="772"/>
        <end position="799"/>
    </location>
</feature>
<organism evidence="2 3">
    <name type="scientific">Sorangium cellulosum</name>
    <name type="common">Polyangium cellulosum</name>
    <dbReference type="NCBI Taxonomy" id="56"/>
    <lineage>
        <taxon>Bacteria</taxon>
        <taxon>Pseudomonadati</taxon>
        <taxon>Myxococcota</taxon>
        <taxon>Polyangia</taxon>
        <taxon>Polyangiales</taxon>
        <taxon>Polyangiaceae</taxon>
        <taxon>Sorangium</taxon>
    </lineage>
</organism>
<reference evidence="2 3" key="1">
    <citation type="submission" date="2014-02" db="EMBL/GenBank/DDBJ databases">
        <title>The small core and large imbalanced accessory genome model reveals a collaborative survival strategy of Sorangium cellulosum strains in nature.</title>
        <authorList>
            <person name="Han K."/>
            <person name="Peng R."/>
            <person name="Blom J."/>
            <person name="Li Y.-Z."/>
        </authorList>
    </citation>
    <scope>NUCLEOTIDE SEQUENCE [LARGE SCALE GENOMIC DNA]</scope>
    <source>
        <strain evidence="2 3">So0008-312</strain>
    </source>
</reference>
<accession>A0A150QSA6</accession>
<feature type="region of interest" description="Disordered" evidence="1">
    <location>
        <begin position="765"/>
        <end position="837"/>
    </location>
</feature>
<comment type="caution">
    <text evidence="2">The sequence shown here is derived from an EMBL/GenBank/DDBJ whole genome shotgun (WGS) entry which is preliminary data.</text>
</comment>
<sequence length="1106" mass="114256">MQLEAPGARARLDAIRTRFAAPLRVVAPPRFERAEGGALRARFTRPHVNAAGAPATVELPARSSGAVRVRDNASGLAVEFTLEGAGDASLAEVDGVALYAGALTQDGGDLVYLVTPSGTEDLVYFEREPTTRELRYSVDISGVAGLRVLADTLELLDAGGAPRLRVRPPYVLDAAGSRHPASLRVDGCAVDGDPRGPWGRPVTPPGSRSCTVVVAWRGAPVQYPALVDPTWEATTTTMLRQRTYHTATLLEPSSPASRVLITGGFGVTEATPKKRNAIPTAELYEPLSRTFALTGSLQSARGYHTATLVEEETASTSTVSWEVLIIGGSADQDGPPFSTVAAVERYDSARGIFEPVPGLEVPANLARLRHSATRFDVGRILVAGGSDSTDQALNTAYVYTAGPAPMFTPKTMLANRSGHAAVLLADDALGTGDVLLTGGLYIGIAQTSGEIFNATADAPEDATPGTFQAVTGTPERSTFPTMLKARARHTATRLHDGRVLLAGGLNGTIAGSIAQDGAEIFVDRVDGTLVRGFAKVHIPLNSGPRYDHTATLLPAGDVVVTGGLADLPDATPTQIASVDSYCPLTGMVTTYDDISFNGTALPLAGHTATLVNAGGSNAAGRAILIAGGGREPTDHAELLSRGLGEVCGRDQDCASGHCVTGICCDTACDGACQACRASDKQVNEQNGSCGKAKDGTPTTVNCVDGTRTESACRNGRSVPVRSASCAPFQCNEEKTDCATSCVTSEQCDRDKGWCTTEPGVISVPDGCPAGNASTSSSSASGGSGTSSGSSASGSSTSSGGAAGDGIDPCYAPDGGSAEETPDDAGSMDGGTGGAGGGAPSRTCVCKKPIGTACEANEQCLSGFCVDGYCCNENCMGQCEACDVEGANGICRTIGSSDAHEAPHPKSHQACDGEGECQGFCDGTRRDACTFPPEGTLCGQRSCVNGMPTSFACNQQHECVQQDRTGCTPYACDPVTMDCKQRCDSEEDCDEDGLCVNNECVPLTTPTCSDDGKKLRIPHNEDKPCTAFKCRGSACLRSCSSVDDCLEGFGCTSDGQCAPVPRDPPVLSSCTIDALGTPTKRSSWPALAVALAAGLAWTRTRRERTGK</sequence>
<evidence type="ECO:0000256" key="1">
    <source>
        <dbReference type="SAM" id="MobiDB-lite"/>
    </source>
</evidence>
<dbReference type="EMBL" id="JEMA01000372">
    <property type="protein sequence ID" value="KYF70844.1"/>
    <property type="molecule type" value="Genomic_DNA"/>
</dbReference>
<dbReference type="AlphaFoldDB" id="A0A150QSA6"/>
<dbReference type="Gene3D" id="2.130.10.80">
    <property type="entry name" value="Galactose oxidase/kelch, beta-propeller"/>
    <property type="match status" value="4"/>
</dbReference>
<name>A0A150QSA6_SORCE</name>
<feature type="compositionally biased region" description="Gly residues" evidence="1">
    <location>
        <begin position="827"/>
        <end position="837"/>
    </location>
</feature>
<proteinExistence type="predicted"/>
<protein>
    <recommendedName>
        <fullName evidence="4">Disintegrin domain-containing protein</fullName>
    </recommendedName>
</protein>
<dbReference type="InterPro" id="IPR037293">
    <property type="entry name" value="Gal_Oxidase_central_sf"/>
</dbReference>
<dbReference type="InterPro" id="IPR015915">
    <property type="entry name" value="Kelch-typ_b-propeller"/>
</dbReference>
<evidence type="ECO:0000313" key="3">
    <source>
        <dbReference type="Proteomes" id="UP000075260"/>
    </source>
</evidence>
<gene>
    <name evidence="2" type="ORF">BE15_30520</name>
</gene>
<evidence type="ECO:0000313" key="2">
    <source>
        <dbReference type="EMBL" id="KYF70844.1"/>
    </source>
</evidence>
<dbReference type="SUPFAM" id="SSF117281">
    <property type="entry name" value="Kelch motif"/>
    <property type="match status" value="2"/>
</dbReference>